<evidence type="ECO:0000313" key="3">
    <source>
        <dbReference type="EMBL" id="KAG2223668.1"/>
    </source>
</evidence>
<gene>
    <name evidence="3" type="ORF">INT45_007246</name>
</gene>
<dbReference type="GO" id="GO:0008168">
    <property type="term" value="F:methyltransferase activity"/>
    <property type="evidence" value="ECO:0007669"/>
    <property type="project" value="TreeGrafter"/>
</dbReference>
<dbReference type="AlphaFoldDB" id="A0A8H7S7U8"/>
<accession>A0A8H7S7U8</accession>
<evidence type="ECO:0000256" key="1">
    <source>
        <dbReference type="SAM" id="MobiDB-lite"/>
    </source>
</evidence>
<dbReference type="CDD" id="cd02440">
    <property type="entry name" value="AdoMet_MTases"/>
    <property type="match status" value="1"/>
</dbReference>
<feature type="region of interest" description="Disordered" evidence="1">
    <location>
        <begin position="55"/>
        <end position="264"/>
    </location>
</feature>
<dbReference type="Proteomes" id="UP000646827">
    <property type="component" value="Unassembled WGS sequence"/>
</dbReference>
<feature type="compositionally biased region" description="Polar residues" evidence="1">
    <location>
        <begin position="201"/>
        <end position="219"/>
    </location>
</feature>
<dbReference type="PANTHER" id="PTHR43591:SF24">
    <property type="entry name" value="2-METHOXY-6-POLYPRENYL-1,4-BENZOQUINOL METHYLASE, MITOCHONDRIAL"/>
    <property type="match status" value="1"/>
</dbReference>
<name>A0A8H7S7U8_9FUNG</name>
<feature type="compositionally biased region" description="Low complexity" evidence="1">
    <location>
        <begin position="223"/>
        <end position="241"/>
    </location>
</feature>
<evidence type="ECO:0000259" key="2">
    <source>
        <dbReference type="Pfam" id="PF13649"/>
    </source>
</evidence>
<feature type="compositionally biased region" description="Polar residues" evidence="1">
    <location>
        <begin position="68"/>
        <end position="86"/>
    </location>
</feature>
<evidence type="ECO:0000313" key="4">
    <source>
        <dbReference type="Proteomes" id="UP000646827"/>
    </source>
</evidence>
<dbReference type="PANTHER" id="PTHR43591">
    <property type="entry name" value="METHYLTRANSFERASE"/>
    <property type="match status" value="1"/>
</dbReference>
<proteinExistence type="predicted"/>
<feature type="compositionally biased region" description="Polar residues" evidence="1">
    <location>
        <begin position="96"/>
        <end position="106"/>
    </location>
</feature>
<keyword evidence="4" id="KW-1185">Reference proteome</keyword>
<dbReference type="EMBL" id="JAEPRB010000056">
    <property type="protein sequence ID" value="KAG2223668.1"/>
    <property type="molecule type" value="Genomic_DNA"/>
</dbReference>
<organism evidence="3 4">
    <name type="scientific">Circinella minor</name>
    <dbReference type="NCBI Taxonomy" id="1195481"/>
    <lineage>
        <taxon>Eukaryota</taxon>
        <taxon>Fungi</taxon>
        <taxon>Fungi incertae sedis</taxon>
        <taxon>Mucoromycota</taxon>
        <taxon>Mucoromycotina</taxon>
        <taxon>Mucoromycetes</taxon>
        <taxon>Mucorales</taxon>
        <taxon>Lichtheimiaceae</taxon>
        <taxon>Circinella</taxon>
    </lineage>
</organism>
<feature type="compositionally biased region" description="Polar residues" evidence="1">
    <location>
        <begin position="242"/>
        <end position="264"/>
    </location>
</feature>
<feature type="compositionally biased region" description="Low complexity" evidence="1">
    <location>
        <begin position="118"/>
        <end position="136"/>
    </location>
</feature>
<protein>
    <recommendedName>
        <fullName evidence="2">Methyltransferase domain-containing protein</fullName>
    </recommendedName>
</protein>
<dbReference type="SUPFAM" id="SSF53335">
    <property type="entry name" value="S-adenosyl-L-methionine-dependent methyltransferases"/>
    <property type="match status" value="1"/>
</dbReference>
<dbReference type="Pfam" id="PF13649">
    <property type="entry name" value="Methyltransf_25"/>
    <property type="match status" value="1"/>
</dbReference>
<feature type="compositionally biased region" description="Low complexity" evidence="1">
    <location>
        <begin position="179"/>
        <end position="188"/>
    </location>
</feature>
<dbReference type="OrthoDB" id="2013972at2759"/>
<dbReference type="InterPro" id="IPR041698">
    <property type="entry name" value="Methyltransf_25"/>
</dbReference>
<feature type="compositionally biased region" description="Polar residues" evidence="1">
    <location>
        <begin position="137"/>
        <end position="153"/>
    </location>
</feature>
<reference evidence="3 4" key="1">
    <citation type="submission" date="2020-12" db="EMBL/GenBank/DDBJ databases">
        <title>Metabolic potential, ecology and presence of endohyphal bacteria is reflected in genomic diversity of Mucoromycotina.</title>
        <authorList>
            <person name="Muszewska A."/>
            <person name="Okrasinska A."/>
            <person name="Steczkiewicz K."/>
            <person name="Drgas O."/>
            <person name="Orlowska M."/>
            <person name="Perlinska-Lenart U."/>
            <person name="Aleksandrzak-Piekarczyk T."/>
            <person name="Szatraj K."/>
            <person name="Zielenkiewicz U."/>
            <person name="Pilsyk S."/>
            <person name="Malc E."/>
            <person name="Mieczkowski P."/>
            <person name="Kruszewska J.S."/>
            <person name="Biernat P."/>
            <person name="Pawlowska J."/>
        </authorList>
    </citation>
    <scope>NUCLEOTIDE SEQUENCE [LARGE SCALE GENOMIC DNA]</scope>
    <source>
        <strain evidence="3 4">CBS 142.35</strain>
    </source>
</reference>
<sequence>MFSNHSVLDLPTCSYSDAFVKRFIKKKPIDDMLDSDFPDPWYISSRIVIASEHMPWLQSPPPSPGANDRNNTKSGLPRRQTTSRNNHNNKKHTILSRPNRTTSKIQHQPLPPLPATPTSPTVIPSPSESTPSLPTSNHRISTVRNKQQNSDSIMQWVDQRLSQRSLSRQSPSNTLVRLQQSQSQSQQSLKTYKPLTAPSRAPSTITNRPTRSSSLSSDVTRILSSLPTTSSSSSSTSLPSTKQKQNQSAPAIRRPSTSSVMTTNNKKINKFDVAEWPHVLSQNMEEQDRMVAQHYILRTVFEGDFAAPLRTSFSEKGAVVLDMGCGSGTWCMEMATAFPQSTFIGIDRASDYPRDIKPKNCIFRTCDLQQLPLPFPDNSVDFIFQRDLNWDLQACQWSPLVREYLRILKPGGWIELVEPDLETQSSKSQECAMNDKLIYGISMRHQDPFVSRHLSSILAANGFRRVESQFQSLPLGWTSNDDDKSPDTSAKLAKAAASQHMFTLQSLRPWLSSVMNLNNERYNNYIADLPEEWKRGQTYINWHRAIAQKPPTKLQ</sequence>
<dbReference type="InterPro" id="IPR029063">
    <property type="entry name" value="SAM-dependent_MTases_sf"/>
</dbReference>
<comment type="caution">
    <text evidence="3">The sequence shown here is derived from an EMBL/GenBank/DDBJ whole genome shotgun (WGS) entry which is preliminary data.</text>
</comment>
<feature type="domain" description="Methyltransferase" evidence="2">
    <location>
        <begin position="320"/>
        <end position="412"/>
    </location>
</feature>
<feature type="compositionally biased region" description="Low complexity" evidence="1">
    <location>
        <begin position="159"/>
        <end position="170"/>
    </location>
</feature>
<dbReference type="Gene3D" id="3.40.50.150">
    <property type="entry name" value="Vaccinia Virus protein VP39"/>
    <property type="match status" value="1"/>
</dbReference>